<feature type="domain" description="NfeD-like C-terminal" evidence="1">
    <location>
        <begin position="15"/>
        <end position="69"/>
    </location>
</feature>
<gene>
    <name evidence="2" type="ORF">H6G72_06290</name>
</gene>
<evidence type="ECO:0000313" key="2">
    <source>
        <dbReference type="EMBL" id="MBD2543467.1"/>
    </source>
</evidence>
<keyword evidence="3" id="KW-1185">Reference proteome</keyword>
<protein>
    <submittedName>
        <fullName evidence="2">NfeD family protein</fullName>
    </submittedName>
</protein>
<dbReference type="Gene3D" id="2.40.50.140">
    <property type="entry name" value="Nucleic acid-binding proteins"/>
    <property type="match status" value="1"/>
</dbReference>
<accession>A0ABR8ECZ1</accession>
<comment type="caution">
    <text evidence="2">The sequence shown here is derived from an EMBL/GenBank/DDBJ whole genome shotgun (WGS) entry which is preliminary data.</text>
</comment>
<organism evidence="2 3">
    <name type="scientific">Planktothricoides raciborskii FACHB-1370</name>
    <dbReference type="NCBI Taxonomy" id="2949576"/>
    <lineage>
        <taxon>Bacteria</taxon>
        <taxon>Bacillati</taxon>
        <taxon>Cyanobacteriota</taxon>
        <taxon>Cyanophyceae</taxon>
        <taxon>Oscillatoriophycideae</taxon>
        <taxon>Oscillatoriales</taxon>
        <taxon>Oscillatoriaceae</taxon>
        <taxon>Planktothricoides</taxon>
    </lineage>
</organism>
<dbReference type="Proteomes" id="UP000641954">
    <property type="component" value="Unassembled WGS sequence"/>
</dbReference>
<evidence type="ECO:0000313" key="3">
    <source>
        <dbReference type="Proteomes" id="UP000641954"/>
    </source>
</evidence>
<dbReference type="InterPro" id="IPR012340">
    <property type="entry name" value="NA-bd_OB-fold"/>
</dbReference>
<dbReference type="Pfam" id="PF01957">
    <property type="entry name" value="NfeD"/>
    <property type="match status" value="1"/>
</dbReference>
<reference evidence="2 3" key="1">
    <citation type="journal article" date="2020" name="ISME J.">
        <title>Comparative genomics reveals insights into cyanobacterial evolution and habitat adaptation.</title>
        <authorList>
            <person name="Chen M.Y."/>
            <person name="Teng W.K."/>
            <person name="Zhao L."/>
            <person name="Hu C.X."/>
            <person name="Zhou Y.K."/>
            <person name="Han B.P."/>
            <person name="Song L.R."/>
            <person name="Shu W.S."/>
        </authorList>
    </citation>
    <scope>NUCLEOTIDE SEQUENCE [LARGE SCALE GENOMIC DNA]</scope>
    <source>
        <strain evidence="2 3">FACHB-1370</strain>
    </source>
</reference>
<dbReference type="InterPro" id="IPR002810">
    <property type="entry name" value="NfeD-like_C"/>
</dbReference>
<dbReference type="EMBL" id="JACJSK010000006">
    <property type="protein sequence ID" value="MBD2543467.1"/>
    <property type="molecule type" value="Genomic_DNA"/>
</dbReference>
<evidence type="ECO:0000259" key="1">
    <source>
        <dbReference type="Pfam" id="PF01957"/>
    </source>
</evidence>
<dbReference type="SUPFAM" id="SSF141322">
    <property type="entry name" value="NfeD domain-like"/>
    <property type="match status" value="1"/>
</dbReference>
<proteinExistence type="predicted"/>
<sequence>MSNFLSPSADFSYFDKEAIVDETILPFRKGRVSFQGSWWDARCQQNIIIKPGEVVEVVGIHNITLIVEPILQGCSFFLNHDS</sequence>
<name>A0ABR8ECZ1_9CYAN</name>